<dbReference type="OrthoDB" id="10472667at2759"/>
<organism evidence="1 2">
    <name type="scientific">Solanum commersonii</name>
    <name type="common">Commerson's wild potato</name>
    <name type="synonym">Commerson's nightshade</name>
    <dbReference type="NCBI Taxonomy" id="4109"/>
    <lineage>
        <taxon>Eukaryota</taxon>
        <taxon>Viridiplantae</taxon>
        <taxon>Streptophyta</taxon>
        <taxon>Embryophyta</taxon>
        <taxon>Tracheophyta</taxon>
        <taxon>Spermatophyta</taxon>
        <taxon>Magnoliopsida</taxon>
        <taxon>eudicotyledons</taxon>
        <taxon>Gunneridae</taxon>
        <taxon>Pentapetalae</taxon>
        <taxon>asterids</taxon>
        <taxon>lamiids</taxon>
        <taxon>Solanales</taxon>
        <taxon>Solanaceae</taxon>
        <taxon>Solanoideae</taxon>
        <taxon>Solaneae</taxon>
        <taxon>Solanum</taxon>
    </lineage>
</organism>
<gene>
    <name evidence="1" type="ORF">H5410_038735</name>
</gene>
<evidence type="ECO:0000313" key="2">
    <source>
        <dbReference type="Proteomes" id="UP000824120"/>
    </source>
</evidence>
<accession>A0A9J5YC84</accession>
<protein>
    <submittedName>
        <fullName evidence="1">Uncharacterized protein</fullName>
    </submittedName>
</protein>
<sequence length="76" mass="8166">MAMLSAGIVEHYRLTQAINDCKYSEGTSSWSRTLCLGNMTSATLRMSTVDILATGILKFAIVVFMASPCSTKTGVI</sequence>
<evidence type="ECO:0000313" key="1">
    <source>
        <dbReference type="EMBL" id="KAG5597503.1"/>
    </source>
</evidence>
<comment type="caution">
    <text evidence="1">The sequence shown here is derived from an EMBL/GenBank/DDBJ whole genome shotgun (WGS) entry which is preliminary data.</text>
</comment>
<name>A0A9J5YC84_SOLCO</name>
<keyword evidence="2" id="KW-1185">Reference proteome</keyword>
<dbReference type="Proteomes" id="UP000824120">
    <property type="component" value="Chromosome 7"/>
</dbReference>
<reference evidence="1 2" key="1">
    <citation type="submission" date="2020-09" db="EMBL/GenBank/DDBJ databases">
        <title>De no assembly of potato wild relative species, Solanum commersonii.</title>
        <authorList>
            <person name="Cho K."/>
        </authorList>
    </citation>
    <scope>NUCLEOTIDE SEQUENCE [LARGE SCALE GENOMIC DNA]</scope>
    <source>
        <strain evidence="1">LZ3.2</strain>
        <tissue evidence="1">Leaf</tissue>
    </source>
</reference>
<dbReference type="EMBL" id="JACXVP010000007">
    <property type="protein sequence ID" value="KAG5597503.1"/>
    <property type="molecule type" value="Genomic_DNA"/>
</dbReference>
<proteinExistence type="predicted"/>
<dbReference type="AlphaFoldDB" id="A0A9J5YC84"/>